<name>A0A6M3JSF6_9ZZZZ</name>
<organism evidence="1">
    <name type="scientific">viral metagenome</name>
    <dbReference type="NCBI Taxonomy" id="1070528"/>
    <lineage>
        <taxon>unclassified sequences</taxon>
        <taxon>metagenomes</taxon>
        <taxon>organismal metagenomes</taxon>
    </lineage>
</organism>
<dbReference type="AlphaFoldDB" id="A0A6M3JSF6"/>
<gene>
    <name evidence="1" type="ORF">MM415A03106_0004</name>
    <name evidence="2" type="ORF">MM415B02899_0007</name>
</gene>
<evidence type="ECO:0000313" key="1">
    <source>
        <dbReference type="EMBL" id="QJA71677.1"/>
    </source>
</evidence>
<protein>
    <submittedName>
        <fullName evidence="1">Uncharacterized protein</fullName>
    </submittedName>
</protein>
<proteinExistence type="predicted"/>
<evidence type="ECO:0000313" key="2">
    <source>
        <dbReference type="EMBL" id="QJA87735.1"/>
    </source>
</evidence>
<reference evidence="1" key="1">
    <citation type="submission" date="2020-03" db="EMBL/GenBank/DDBJ databases">
        <title>The deep terrestrial virosphere.</title>
        <authorList>
            <person name="Holmfeldt K."/>
            <person name="Nilsson E."/>
            <person name="Simone D."/>
            <person name="Lopez-Fernandez M."/>
            <person name="Wu X."/>
            <person name="de Brujin I."/>
            <person name="Lundin D."/>
            <person name="Andersson A."/>
            <person name="Bertilsson S."/>
            <person name="Dopson M."/>
        </authorList>
    </citation>
    <scope>NUCLEOTIDE SEQUENCE</scope>
    <source>
        <strain evidence="1">MM415A03106</strain>
        <strain evidence="2">MM415B02899</strain>
    </source>
</reference>
<accession>A0A6M3JSF6</accession>
<sequence length="75" mass="8213">MALSVQVKVDPRGEWKELGLWFGPDQDARAAATIAGEIGWLFDADPKARVIERLGCLLVAWSGSDSAVQFRVLEV</sequence>
<dbReference type="EMBL" id="MT142729">
    <property type="protein sequence ID" value="QJA87735.1"/>
    <property type="molecule type" value="Genomic_DNA"/>
</dbReference>
<dbReference type="EMBL" id="MT141891">
    <property type="protein sequence ID" value="QJA71677.1"/>
    <property type="molecule type" value="Genomic_DNA"/>
</dbReference>